<evidence type="ECO:0000313" key="1">
    <source>
        <dbReference type="EMBL" id="KAK9121199.1"/>
    </source>
</evidence>
<accession>A0AAP0ISY5</accession>
<dbReference type="Proteomes" id="UP001420932">
    <property type="component" value="Unassembled WGS sequence"/>
</dbReference>
<reference evidence="1 2" key="1">
    <citation type="submission" date="2024-01" db="EMBL/GenBank/DDBJ databases">
        <title>Genome assemblies of Stephania.</title>
        <authorList>
            <person name="Yang L."/>
        </authorList>
    </citation>
    <scope>NUCLEOTIDE SEQUENCE [LARGE SCALE GENOMIC DNA]</scope>
    <source>
        <strain evidence="1">YNDBR</strain>
        <tissue evidence="1">Leaf</tissue>
    </source>
</reference>
<sequence>MSSASSSQTASHTQLPLDFPLDACNTLSHLFAQVERTKQPPLMPLRVNQRFMHSVLATFFYQLGIATWCVPVKRAYHMLPGGWFHQFEVNMFIRRARGRAQFGSDLTVPCLVLAYSSRLRELNHYAETLFMFTLHFFMETFHMFSNGATVKSKASFNGAHVTVQQKSPSK</sequence>
<organism evidence="1 2">
    <name type="scientific">Stephania yunnanensis</name>
    <dbReference type="NCBI Taxonomy" id="152371"/>
    <lineage>
        <taxon>Eukaryota</taxon>
        <taxon>Viridiplantae</taxon>
        <taxon>Streptophyta</taxon>
        <taxon>Embryophyta</taxon>
        <taxon>Tracheophyta</taxon>
        <taxon>Spermatophyta</taxon>
        <taxon>Magnoliopsida</taxon>
        <taxon>Ranunculales</taxon>
        <taxon>Menispermaceae</taxon>
        <taxon>Menispermoideae</taxon>
        <taxon>Cissampelideae</taxon>
        <taxon>Stephania</taxon>
    </lineage>
</organism>
<dbReference type="EMBL" id="JBBNAF010000008">
    <property type="protein sequence ID" value="KAK9121199.1"/>
    <property type="molecule type" value="Genomic_DNA"/>
</dbReference>
<gene>
    <name evidence="1" type="ORF">Syun_018816</name>
</gene>
<proteinExistence type="predicted"/>
<comment type="caution">
    <text evidence="1">The sequence shown here is derived from an EMBL/GenBank/DDBJ whole genome shotgun (WGS) entry which is preliminary data.</text>
</comment>
<name>A0AAP0ISY5_9MAGN</name>
<dbReference type="AlphaFoldDB" id="A0AAP0ISY5"/>
<evidence type="ECO:0000313" key="2">
    <source>
        <dbReference type="Proteomes" id="UP001420932"/>
    </source>
</evidence>
<protein>
    <submittedName>
        <fullName evidence="1">Uncharacterized protein</fullName>
    </submittedName>
</protein>
<keyword evidence="2" id="KW-1185">Reference proteome</keyword>